<evidence type="ECO:0000313" key="1">
    <source>
        <dbReference type="EMBL" id="MFD2409733.1"/>
    </source>
</evidence>
<name>A0ABW5F3V6_9BACL</name>
<protein>
    <recommendedName>
        <fullName evidence="3">WYL domain-containing protein</fullName>
    </recommendedName>
</protein>
<evidence type="ECO:0008006" key="3">
    <source>
        <dbReference type="Google" id="ProtNLM"/>
    </source>
</evidence>
<organism evidence="1 2">
    <name type="scientific">Paenibacillus rhizoplanae</name>
    <dbReference type="NCBI Taxonomy" id="1917181"/>
    <lineage>
        <taxon>Bacteria</taxon>
        <taxon>Bacillati</taxon>
        <taxon>Bacillota</taxon>
        <taxon>Bacilli</taxon>
        <taxon>Bacillales</taxon>
        <taxon>Paenibacillaceae</taxon>
        <taxon>Paenibacillus</taxon>
    </lineage>
</organism>
<evidence type="ECO:0000313" key="2">
    <source>
        <dbReference type="Proteomes" id="UP001597448"/>
    </source>
</evidence>
<reference evidence="2" key="1">
    <citation type="journal article" date="2019" name="Int. J. Syst. Evol. Microbiol.">
        <title>The Global Catalogue of Microorganisms (GCM) 10K type strain sequencing project: providing services to taxonomists for standard genome sequencing and annotation.</title>
        <authorList>
            <consortium name="The Broad Institute Genomics Platform"/>
            <consortium name="The Broad Institute Genome Sequencing Center for Infectious Disease"/>
            <person name="Wu L."/>
            <person name="Ma J."/>
        </authorList>
    </citation>
    <scope>NUCLEOTIDE SEQUENCE [LARGE SCALE GENOMIC DNA]</scope>
    <source>
        <strain evidence="2">CCM 8725</strain>
    </source>
</reference>
<dbReference type="RefSeq" id="WP_209989625.1">
    <property type="nucleotide sequence ID" value="NZ_JBHSVQ010000001.1"/>
</dbReference>
<comment type="caution">
    <text evidence="1">The sequence shown here is derived from an EMBL/GenBank/DDBJ whole genome shotgun (WGS) entry which is preliminary data.</text>
</comment>
<dbReference type="EMBL" id="JBHUKY010000018">
    <property type="protein sequence ID" value="MFD2409733.1"/>
    <property type="molecule type" value="Genomic_DNA"/>
</dbReference>
<keyword evidence="2" id="KW-1185">Reference proteome</keyword>
<sequence>MNNQEFICLAQYLFPGESQRTVVAELLHTASGSKRICRMKFNESEYAQDVCLQVHNEKIILTGLMEEDDFGYELKEPAEMKRACYYLFNCFEHVQTQSPLSVPALFLSRRRYEEIHEKAGTWTLCVLAELLGAETGDPDSSAELAKVLKNRTASGELRLCARNGEGWSLQQVSFIEASSGGWLLRSSSGAEQDYMIAFPLTRAELCHAFGEWLLK</sequence>
<accession>A0ABW5F3V6</accession>
<dbReference type="Proteomes" id="UP001597448">
    <property type="component" value="Unassembled WGS sequence"/>
</dbReference>
<gene>
    <name evidence="1" type="ORF">ACFSX3_07615</name>
</gene>
<proteinExistence type="predicted"/>